<gene>
    <name evidence="2" type="ORF">THAOC_08848</name>
</gene>
<dbReference type="AlphaFoldDB" id="K0T8Y4"/>
<accession>K0T8Y4</accession>
<feature type="compositionally biased region" description="Basic and acidic residues" evidence="1">
    <location>
        <begin position="446"/>
        <end position="455"/>
    </location>
</feature>
<reference evidence="2 3" key="1">
    <citation type="journal article" date="2012" name="Genome Biol.">
        <title>Genome and low-iron response of an oceanic diatom adapted to chronic iron limitation.</title>
        <authorList>
            <person name="Lommer M."/>
            <person name="Specht M."/>
            <person name="Roy A.S."/>
            <person name="Kraemer L."/>
            <person name="Andreson R."/>
            <person name="Gutowska M.A."/>
            <person name="Wolf J."/>
            <person name="Bergner S.V."/>
            <person name="Schilhabel M.B."/>
            <person name="Klostermeier U.C."/>
            <person name="Beiko R.G."/>
            <person name="Rosenstiel P."/>
            <person name="Hippler M."/>
            <person name="Laroche J."/>
        </authorList>
    </citation>
    <scope>NUCLEOTIDE SEQUENCE [LARGE SCALE GENOMIC DNA]</scope>
    <source>
        <strain evidence="2 3">CCMP1005</strain>
    </source>
</reference>
<evidence type="ECO:0000256" key="1">
    <source>
        <dbReference type="SAM" id="MobiDB-lite"/>
    </source>
</evidence>
<name>K0T8Y4_THAOC</name>
<feature type="compositionally biased region" description="Basic and acidic residues" evidence="1">
    <location>
        <begin position="304"/>
        <end position="314"/>
    </location>
</feature>
<evidence type="ECO:0000313" key="2">
    <source>
        <dbReference type="EMBL" id="EJK69856.1"/>
    </source>
</evidence>
<sequence length="455" mass="51359">MCIARAPRSRMQFKRRETVERLHSLVAVERKNPVENVRNPVEDSARLPEKNSKASCFAPTSLAVPLDAPPRGGEKTNDDTQRGAANFEEQKSKLRFGEGASTDPRLPDSQRWTILALGVKTLTAPRRLKTLKVEEEDPPQRQKGALLTLDERFSWEITSEACLANEQTHFFLGQDSWPKTSACKAFRFLFWPLWPHNQNTTGGFIRSLARAVNHPFITKTHHRHPSNYQRRPTMIKELKLIHRLPSLSGDEDDRRPVEAILSAYTKAATKRKRKASSAVPTTPSSGDCDYLAPPAHKRSNSSDYLRDEREESHHHCPTSSLVDDDECIGLVTSYRRRLHRQGTVRHSNRRPGDDERRESPTTFHELDDSDASHFPSLQRATKICDDSSDSLYSLASEFTCDDPPEMTFGSRPSSSMGEPLDAELAGGGRSWERDCDGPQEPAGDAAEERELPEWL</sequence>
<keyword evidence="3" id="KW-1185">Reference proteome</keyword>
<evidence type="ECO:0000313" key="3">
    <source>
        <dbReference type="Proteomes" id="UP000266841"/>
    </source>
</evidence>
<protein>
    <submittedName>
        <fullName evidence="2">Uncharacterized protein</fullName>
    </submittedName>
</protein>
<feature type="compositionally biased region" description="Basic residues" evidence="1">
    <location>
        <begin position="339"/>
        <end position="349"/>
    </location>
</feature>
<feature type="non-terminal residue" evidence="2">
    <location>
        <position position="455"/>
    </location>
</feature>
<comment type="caution">
    <text evidence="2">The sequence shown here is derived from an EMBL/GenBank/DDBJ whole genome shotgun (WGS) entry which is preliminary data.</text>
</comment>
<feature type="region of interest" description="Disordered" evidence="1">
    <location>
        <begin position="339"/>
        <end position="372"/>
    </location>
</feature>
<feature type="compositionally biased region" description="Basic and acidic residues" evidence="1">
    <location>
        <begin position="350"/>
        <end position="359"/>
    </location>
</feature>
<organism evidence="2 3">
    <name type="scientific">Thalassiosira oceanica</name>
    <name type="common">Marine diatom</name>
    <dbReference type="NCBI Taxonomy" id="159749"/>
    <lineage>
        <taxon>Eukaryota</taxon>
        <taxon>Sar</taxon>
        <taxon>Stramenopiles</taxon>
        <taxon>Ochrophyta</taxon>
        <taxon>Bacillariophyta</taxon>
        <taxon>Coscinodiscophyceae</taxon>
        <taxon>Thalassiosirophycidae</taxon>
        <taxon>Thalassiosirales</taxon>
        <taxon>Thalassiosiraceae</taxon>
        <taxon>Thalassiosira</taxon>
    </lineage>
</organism>
<feature type="region of interest" description="Disordered" evidence="1">
    <location>
        <begin position="397"/>
        <end position="455"/>
    </location>
</feature>
<proteinExistence type="predicted"/>
<feature type="compositionally biased region" description="Basic and acidic residues" evidence="1">
    <location>
        <begin position="72"/>
        <end position="81"/>
    </location>
</feature>
<feature type="region of interest" description="Disordered" evidence="1">
    <location>
        <begin position="269"/>
        <end position="320"/>
    </location>
</feature>
<dbReference type="Proteomes" id="UP000266841">
    <property type="component" value="Unassembled WGS sequence"/>
</dbReference>
<feature type="region of interest" description="Disordered" evidence="1">
    <location>
        <begin position="62"/>
        <end position="82"/>
    </location>
</feature>
<dbReference type="EMBL" id="AGNL01009462">
    <property type="protein sequence ID" value="EJK69856.1"/>
    <property type="molecule type" value="Genomic_DNA"/>
</dbReference>